<evidence type="ECO:0008006" key="4">
    <source>
        <dbReference type="Google" id="ProtNLM"/>
    </source>
</evidence>
<gene>
    <name evidence="2" type="ordered locus">Zymop_1686</name>
</gene>
<feature type="signal peptide" evidence="1">
    <location>
        <begin position="1"/>
        <end position="24"/>
    </location>
</feature>
<dbReference type="PATRIC" id="fig|579138.3.peg.1794"/>
<keyword evidence="1" id="KW-0732">Signal</keyword>
<name>F8ERW1_ZYMMT</name>
<organism evidence="2 3">
    <name type="scientific">Zymomonas mobilis subsp. pomaceae (strain ATCC 29192 / DSM 22645 / JCM 10191 / CCUG 17912 / NBRC 13757 / NCIMB 11200 / NRRL B-4491 / Barker I)</name>
    <dbReference type="NCBI Taxonomy" id="579138"/>
    <lineage>
        <taxon>Bacteria</taxon>
        <taxon>Pseudomonadati</taxon>
        <taxon>Pseudomonadota</taxon>
        <taxon>Alphaproteobacteria</taxon>
        <taxon>Sphingomonadales</taxon>
        <taxon>Zymomonadaceae</taxon>
        <taxon>Zymomonas</taxon>
    </lineage>
</organism>
<dbReference type="KEGG" id="zmp:Zymop_1686"/>
<dbReference type="eggNOG" id="ENOG5033C4N">
    <property type="taxonomic scope" value="Bacteria"/>
</dbReference>
<dbReference type="STRING" id="579138.Zymop_1686"/>
<dbReference type="InterPro" id="IPR011486">
    <property type="entry name" value="BBP2"/>
</dbReference>
<protein>
    <recommendedName>
        <fullName evidence="4">OmpL-like beta-barrel porin-2</fullName>
    </recommendedName>
</protein>
<dbReference type="RefSeq" id="WP_013934962.1">
    <property type="nucleotide sequence ID" value="NC_015709.1"/>
</dbReference>
<proteinExistence type="predicted"/>
<evidence type="ECO:0000256" key="1">
    <source>
        <dbReference type="SAM" id="SignalP"/>
    </source>
</evidence>
<dbReference type="EMBL" id="CP002865">
    <property type="protein sequence ID" value="AEI38574.1"/>
    <property type="molecule type" value="Genomic_DNA"/>
</dbReference>
<dbReference type="Pfam" id="PF07642">
    <property type="entry name" value="BBP2"/>
    <property type="match status" value="1"/>
</dbReference>
<reference evidence="2 3" key="1">
    <citation type="journal article" date="2011" name="J. Bacteriol.">
        <title>Genome sequence of the ethanol-producing Zymomonas mobilis subsp. pomaceae lectotype strain ATCC 29192.</title>
        <authorList>
            <person name="Kouvelis V.N."/>
            <person name="Davenport K.W."/>
            <person name="Brettin T.S."/>
            <person name="Bruce D."/>
            <person name="Detter C."/>
            <person name="Han C.S."/>
            <person name="Nolan M."/>
            <person name="Tapia R."/>
            <person name="Damoulaki A."/>
            <person name="Kyrpides N.C."/>
            <person name="Typas M.A."/>
            <person name="Pappas K.M."/>
        </authorList>
    </citation>
    <scope>NUCLEOTIDE SEQUENCE [LARGE SCALE GENOMIC DNA]</scope>
    <source>
        <strain evidence="3">ATCC 29192 / DSM 22645 / JCM 10191 / CCUG 17912 / NBRC 13757 / NCIMB 11200 / NRRL B-4491 / Barker I</strain>
    </source>
</reference>
<evidence type="ECO:0000313" key="2">
    <source>
        <dbReference type="EMBL" id="AEI38574.1"/>
    </source>
</evidence>
<sequence>MTYRKLSFCLFSFVSLEWPVLAGAQTTASSSPASLLQEAAPEKEAYEQAQEPDLPALEAGNLFPPGKGKSLSYWDGLVGHASIEAGATGNPWTRSGRNFGQYFADQANTGTLNQILVSLSHPVTPIGKGYGIGFVMEMLYGSDARVDPTLGMGDGVLKGRYQWVPTQAHVDFHVPWAFRHGIDIQVGQIYGLMGVEGIPALARPFYSYNYGSDYIVPFETVGIVATMHVSRNTDFILGIDSGNASTFGNATLNKQPKGYIGVAFNNLMDKKMNIRAIAHLGPAGNSGNPYTDANGWTSAGIGPDANKLMQYNADISLTYRFTEKLSVTGEALFDRDESIKDTAYGFTSYVAWDMLKNLTLNFRGEVFRDNTGGVITQFIGNTSYRRYLRNRPYVYYSAPPTTYGELTVGVSWRPPLINDHLGSGKFTLRPEIRLDKSLNGTRPFNQSATVLNPVVTNGTNNMFWFGCDAVLSF</sequence>
<dbReference type="Proteomes" id="UP000000491">
    <property type="component" value="Chromosome"/>
</dbReference>
<accession>F8ERW1</accession>
<dbReference type="HOGENOM" id="CLU_044695_0_0_5"/>
<feature type="chain" id="PRO_5003369902" description="OmpL-like beta-barrel porin-2" evidence="1">
    <location>
        <begin position="25"/>
        <end position="473"/>
    </location>
</feature>
<evidence type="ECO:0000313" key="3">
    <source>
        <dbReference type="Proteomes" id="UP000000491"/>
    </source>
</evidence>
<dbReference type="AlphaFoldDB" id="F8ERW1"/>